<dbReference type="Pfam" id="PF07729">
    <property type="entry name" value="FCD"/>
    <property type="match status" value="1"/>
</dbReference>
<dbReference type="InterPro" id="IPR000524">
    <property type="entry name" value="Tscrpt_reg_HTH_GntR"/>
</dbReference>
<evidence type="ECO:0000256" key="3">
    <source>
        <dbReference type="ARBA" id="ARBA00023163"/>
    </source>
</evidence>
<sequence length="249" mass="27722">MRFSVQSVGMSLQETVLMQLRDRILSGEFEPGQRLAEQQLAEQLGASRTPVRAALGTLEQEGLVEANEAGKYLVRRFTPREVADAIAVRGHLEGMAARLVAEHGLPRQLQLDLQACLEEGDAVLAAKKPDYDSYAGYAAMNDRFHGLILQACGNRALQRAVALNNSLPFAPPSAMLPMQSALPQDWDWMRYAHRQHHMLFDALQRGEGARAQALAMEHTEVAQMNMRLALERRAETERVLPAMRLVVGR</sequence>
<protein>
    <submittedName>
        <fullName evidence="5">Transcriptional regulator, GntR family-like protein</fullName>
    </submittedName>
</protein>
<dbReference type="SMART" id="SM00895">
    <property type="entry name" value="FCD"/>
    <property type="match status" value="1"/>
</dbReference>
<evidence type="ECO:0000313" key="5">
    <source>
        <dbReference type="EMBL" id="AEG92891.1"/>
    </source>
</evidence>
<dbReference type="PRINTS" id="PR00035">
    <property type="entry name" value="HTHGNTR"/>
</dbReference>
<keyword evidence="6" id="KW-1185">Reference proteome</keyword>
<reference evidence="6" key="1">
    <citation type="submission" date="2006-01" db="EMBL/GenBank/DDBJ databases">
        <title>Genome of the cyst-dividing bacterium Ramlibacter tataouinensis.</title>
        <authorList>
            <person name="Barakat M."/>
            <person name="Ortet P."/>
            <person name="De Luca G."/>
            <person name="Jourlin-Castelli C."/>
            <person name="Ansaldi M."/>
            <person name="Py B."/>
            <person name="Fichant G."/>
            <person name="Coutinho P."/>
            <person name="Voulhoux R."/>
            <person name="Bastien O."/>
            <person name="Roy S."/>
            <person name="Marechal E."/>
            <person name="Henrissat B."/>
            <person name="Quentin Y."/>
            <person name="Noirot P."/>
            <person name="Filloux A."/>
            <person name="Mejean V."/>
            <person name="DuBow M."/>
            <person name="Barras F."/>
            <person name="Heulin T."/>
        </authorList>
    </citation>
    <scope>NUCLEOTIDE SEQUENCE [LARGE SCALE GENOMIC DNA]</scope>
    <source>
        <strain evidence="6">ATCC BAA-407 / DSM 14655 / LMG 21543 / TTB310</strain>
    </source>
</reference>
<dbReference type="STRING" id="365046.Rta_18010"/>
<dbReference type="Pfam" id="PF00392">
    <property type="entry name" value="GntR"/>
    <property type="match status" value="1"/>
</dbReference>
<dbReference type="PANTHER" id="PTHR43537:SF51">
    <property type="entry name" value="HTH-TYPE TRANSCRIPTIONAL REGULATOR LGOR-RELATED"/>
    <property type="match status" value="1"/>
</dbReference>
<dbReference type="InterPro" id="IPR036390">
    <property type="entry name" value="WH_DNA-bd_sf"/>
</dbReference>
<dbReference type="CDD" id="cd07377">
    <property type="entry name" value="WHTH_GntR"/>
    <property type="match status" value="1"/>
</dbReference>
<dbReference type="PANTHER" id="PTHR43537">
    <property type="entry name" value="TRANSCRIPTIONAL REGULATOR, GNTR FAMILY"/>
    <property type="match status" value="1"/>
</dbReference>
<accession>F5XWD7</accession>
<keyword evidence="1" id="KW-0805">Transcription regulation</keyword>
<keyword evidence="2" id="KW-0238">DNA-binding</keyword>
<evidence type="ECO:0000256" key="2">
    <source>
        <dbReference type="ARBA" id="ARBA00023125"/>
    </source>
</evidence>
<dbReference type="SMART" id="SM00345">
    <property type="entry name" value="HTH_GNTR"/>
    <property type="match status" value="1"/>
</dbReference>
<evidence type="ECO:0000256" key="1">
    <source>
        <dbReference type="ARBA" id="ARBA00023015"/>
    </source>
</evidence>
<dbReference type="InterPro" id="IPR008920">
    <property type="entry name" value="TF_FadR/GntR_C"/>
</dbReference>
<dbReference type="SUPFAM" id="SSF48008">
    <property type="entry name" value="GntR ligand-binding domain-like"/>
    <property type="match status" value="1"/>
</dbReference>
<feature type="domain" description="HTH gntR-type" evidence="4">
    <location>
        <begin position="10"/>
        <end position="77"/>
    </location>
</feature>
<dbReference type="KEGG" id="rta:Rta_18010"/>
<dbReference type="InterPro" id="IPR011711">
    <property type="entry name" value="GntR_C"/>
</dbReference>
<reference evidence="5 6" key="2">
    <citation type="journal article" date="2011" name="PLoS ONE">
        <title>The Cyst-Dividing Bacterium Ramlibacter tataouinensis TTB310 Genome Reveals a Well-Stocked Toolbox for Adaptation to a Desert Environment.</title>
        <authorList>
            <person name="De Luca G."/>
            <person name="Barakat M."/>
            <person name="Ortet P."/>
            <person name="Fochesato S."/>
            <person name="Jourlin-Castelli C."/>
            <person name="Ansaldi M."/>
            <person name="Py B."/>
            <person name="Fichant G."/>
            <person name="Coutinho P.M."/>
            <person name="Voulhoux R."/>
            <person name="Bastien O."/>
            <person name="Marechal E."/>
            <person name="Henrissat B."/>
            <person name="Quentin Y."/>
            <person name="Noirot P."/>
            <person name="Filloux A."/>
            <person name="Mejean V."/>
            <person name="Dubow M.S."/>
            <person name="Barras F."/>
            <person name="Barbe V."/>
            <person name="Weissenbach J."/>
            <person name="Mihalcescu I."/>
            <person name="Vermeglio A."/>
            <person name="Achouak W."/>
            <person name="Heulin T."/>
        </authorList>
    </citation>
    <scope>NUCLEOTIDE SEQUENCE [LARGE SCALE GENOMIC DNA]</scope>
    <source>
        <strain evidence="6">ATCC BAA-407 / DSM 14655 / LMG 21543 / TTB310</strain>
    </source>
</reference>
<dbReference type="Gene3D" id="1.10.10.10">
    <property type="entry name" value="Winged helix-like DNA-binding domain superfamily/Winged helix DNA-binding domain"/>
    <property type="match status" value="1"/>
</dbReference>
<dbReference type="PROSITE" id="PS50949">
    <property type="entry name" value="HTH_GNTR"/>
    <property type="match status" value="1"/>
</dbReference>
<dbReference type="InterPro" id="IPR036388">
    <property type="entry name" value="WH-like_DNA-bd_sf"/>
</dbReference>
<gene>
    <name evidence="5" type="ordered locus">Rta_18010</name>
</gene>
<dbReference type="AlphaFoldDB" id="F5XWD7"/>
<dbReference type="GO" id="GO:0003677">
    <property type="term" value="F:DNA binding"/>
    <property type="evidence" value="ECO:0007669"/>
    <property type="project" value="UniProtKB-KW"/>
</dbReference>
<dbReference type="GO" id="GO:0003700">
    <property type="term" value="F:DNA-binding transcription factor activity"/>
    <property type="evidence" value="ECO:0007669"/>
    <property type="project" value="InterPro"/>
</dbReference>
<dbReference type="EMBL" id="CP000245">
    <property type="protein sequence ID" value="AEG92891.1"/>
    <property type="molecule type" value="Genomic_DNA"/>
</dbReference>
<dbReference type="HOGENOM" id="CLU_017584_5_1_4"/>
<evidence type="ECO:0000259" key="4">
    <source>
        <dbReference type="PROSITE" id="PS50949"/>
    </source>
</evidence>
<name>F5XWD7_RAMTT</name>
<evidence type="ECO:0000313" key="6">
    <source>
        <dbReference type="Proteomes" id="UP000008385"/>
    </source>
</evidence>
<dbReference type="SUPFAM" id="SSF46785">
    <property type="entry name" value="Winged helix' DNA-binding domain"/>
    <property type="match status" value="1"/>
</dbReference>
<keyword evidence="3" id="KW-0804">Transcription</keyword>
<proteinExistence type="predicted"/>
<dbReference type="Proteomes" id="UP000008385">
    <property type="component" value="Chromosome"/>
</dbReference>
<dbReference type="eggNOG" id="COG1802">
    <property type="taxonomic scope" value="Bacteria"/>
</dbReference>
<dbReference type="Gene3D" id="1.20.120.530">
    <property type="entry name" value="GntR ligand-binding domain-like"/>
    <property type="match status" value="1"/>
</dbReference>
<dbReference type="PATRIC" id="fig|365046.3.peg.1836"/>
<organism evidence="5 6">
    <name type="scientific">Ramlibacter tataouinensis (strain ATCC BAA-407 / DSM 14655 / LMG 21543 / TTB310)</name>
    <dbReference type="NCBI Taxonomy" id="365046"/>
    <lineage>
        <taxon>Bacteria</taxon>
        <taxon>Pseudomonadati</taxon>
        <taxon>Pseudomonadota</taxon>
        <taxon>Betaproteobacteria</taxon>
        <taxon>Burkholderiales</taxon>
        <taxon>Comamonadaceae</taxon>
        <taxon>Ramlibacter</taxon>
    </lineage>
</organism>